<gene>
    <name evidence="1" type="ORF">LOX96_01370</name>
</gene>
<reference evidence="1" key="1">
    <citation type="submission" date="2021-11" db="EMBL/GenBank/DDBJ databases">
        <title>Legionella maioricencis sp. nov., a new species isolated from hot water samples in Mallorca.</title>
        <authorList>
            <person name="Crespi S."/>
            <person name="Drasar V."/>
            <person name="Salva-Serra F."/>
            <person name="Jaen-Luchoro D."/>
            <person name="Pineiro-Iglesias B."/>
            <person name="Aliaga F."/>
            <person name="Fernandez-Juarez V."/>
            <person name="Coll G."/>
            <person name="Moore E.R.B."/>
            <person name="Bennasar-Figueras A."/>
        </authorList>
    </citation>
    <scope>NUCLEOTIDE SEQUENCE</scope>
    <source>
        <strain evidence="1">HCPI-6</strain>
    </source>
</reference>
<dbReference type="Proteomes" id="UP001139721">
    <property type="component" value="Unassembled WGS sequence"/>
</dbReference>
<protein>
    <submittedName>
        <fullName evidence="1">Uncharacterized protein</fullName>
    </submittedName>
</protein>
<accession>A0A9X2CXM6</accession>
<evidence type="ECO:0000313" key="2">
    <source>
        <dbReference type="Proteomes" id="UP001139721"/>
    </source>
</evidence>
<organism evidence="1 2">
    <name type="scientific">Legionella maioricensis</name>
    <dbReference type="NCBI Taxonomy" id="2896528"/>
    <lineage>
        <taxon>Bacteria</taxon>
        <taxon>Pseudomonadati</taxon>
        <taxon>Pseudomonadota</taxon>
        <taxon>Gammaproteobacteria</taxon>
        <taxon>Legionellales</taxon>
        <taxon>Legionellaceae</taxon>
        <taxon>Legionella</taxon>
    </lineage>
</organism>
<dbReference type="AlphaFoldDB" id="A0A9X2CXM6"/>
<evidence type="ECO:0000313" key="1">
    <source>
        <dbReference type="EMBL" id="MCL9682734.1"/>
    </source>
</evidence>
<proteinExistence type="predicted"/>
<sequence length="38" mass="4172">MSRASFQFAFFLQCATSIGMTNLSLNDLTPITSDAKSR</sequence>
<keyword evidence="2" id="KW-1185">Reference proteome</keyword>
<comment type="caution">
    <text evidence="1">The sequence shown here is derived from an EMBL/GenBank/DDBJ whole genome shotgun (WGS) entry which is preliminary data.</text>
</comment>
<dbReference type="EMBL" id="JAJKBJ010000001">
    <property type="protein sequence ID" value="MCL9682734.1"/>
    <property type="molecule type" value="Genomic_DNA"/>
</dbReference>
<name>A0A9X2CXM6_9GAMM</name>